<organism evidence="3 4">
    <name type="scientific">Pedobacter aquae</name>
    <dbReference type="NCBI Taxonomy" id="2605747"/>
    <lineage>
        <taxon>Bacteria</taxon>
        <taxon>Pseudomonadati</taxon>
        <taxon>Bacteroidota</taxon>
        <taxon>Sphingobacteriia</taxon>
        <taxon>Sphingobacteriales</taxon>
        <taxon>Sphingobacteriaceae</taxon>
        <taxon>Pedobacter</taxon>
    </lineage>
</organism>
<dbReference type="InterPro" id="IPR007492">
    <property type="entry name" value="LytTR_DNA-bd_dom"/>
</dbReference>
<dbReference type="InterPro" id="IPR046947">
    <property type="entry name" value="LytR-like"/>
</dbReference>
<evidence type="ECO:0000313" key="3">
    <source>
        <dbReference type="EMBL" id="QEK50699.1"/>
    </source>
</evidence>
<name>A0A5C0VF21_9SPHI</name>
<feature type="transmembrane region" description="Helical" evidence="1">
    <location>
        <begin position="12"/>
        <end position="30"/>
    </location>
</feature>
<feature type="domain" description="HTH LytTR-type" evidence="2">
    <location>
        <begin position="158"/>
        <end position="267"/>
    </location>
</feature>
<sequence>MKKNQHPKRISYFHWFYRLSAALFISFYLNTPTQYQTFITLVKQRNYQEAFIFTLLMSFMVIWGVHYSNLYLDKRLSWEEKPLKRSLYQFLIGIVFMVLLCYLAARIYFFMVNGDILLSDYMVLEFPLIQAAIVVLNMLYFGYYMLIKIFKKDADLCLKGSLGKHAYYFPVKEVLYLQREGKIGYAVLKNGKKYIIDYKMCELELLLNEDEFFRINRSIMVALDAVSGYKSIKNSQCELLLKEPVSSEVNLIVTRNRTDLFKKMIEKREVKAEL</sequence>
<feature type="transmembrane region" description="Helical" evidence="1">
    <location>
        <begin position="50"/>
        <end position="67"/>
    </location>
</feature>
<feature type="transmembrane region" description="Helical" evidence="1">
    <location>
        <begin position="128"/>
        <end position="146"/>
    </location>
</feature>
<dbReference type="GO" id="GO:0000156">
    <property type="term" value="F:phosphorelay response regulator activity"/>
    <property type="evidence" value="ECO:0007669"/>
    <property type="project" value="InterPro"/>
</dbReference>
<evidence type="ECO:0000256" key="1">
    <source>
        <dbReference type="SAM" id="Phobius"/>
    </source>
</evidence>
<feature type="transmembrane region" description="Helical" evidence="1">
    <location>
        <begin position="87"/>
        <end position="108"/>
    </location>
</feature>
<keyword evidence="1" id="KW-1133">Transmembrane helix</keyword>
<dbReference type="AlphaFoldDB" id="A0A5C0VF21"/>
<keyword evidence="1" id="KW-0812">Transmembrane</keyword>
<keyword evidence="1" id="KW-0472">Membrane</keyword>
<keyword evidence="4" id="KW-1185">Reference proteome</keyword>
<dbReference type="Pfam" id="PF04397">
    <property type="entry name" value="LytTR"/>
    <property type="match status" value="1"/>
</dbReference>
<proteinExistence type="predicted"/>
<protein>
    <submittedName>
        <fullName evidence="3">LytTR family transcriptional regulator</fullName>
    </submittedName>
</protein>
<accession>A0A5C0VF21</accession>
<dbReference type="PANTHER" id="PTHR37299">
    <property type="entry name" value="TRANSCRIPTIONAL REGULATOR-RELATED"/>
    <property type="match status" value="1"/>
</dbReference>
<dbReference type="GO" id="GO:0003677">
    <property type="term" value="F:DNA binding"/>
    <property type="evidence" value="ECO:0007669"/>
    <property type="project" value="InterPro"/>
</dbReference>
<dbReference type="SMART" id="SM00850">
    <property type="entry name" value="LytTR"/>
    <property type="match status" value="1"/>
</dbReference>
<dbReference type="PROSITE" id="PS50930">
    <property type="entry name" value="HTH_LYTTR"/>
    <property type="match status" value="1"/>
</dbReference>
<dbReference type="Proteomes" id="UP000323653">
    <property type="component" value="Chromosome"/>
</dbReference>
<dbReference type="Gene3D" id="2.40.50.1020">
    <property type="entry name" value="LytTr DNA-binding domain"/>
    <property type="match status" value="1"/>
</dbReference>
<dbReference type="PANTHER" id="PTHR37299:SF1">
    <property type="entry name" value="STAGE 0 SPORULATION PROTEIN A HOMOLOG"/>
    <property type="match status" value="1"/>
</dbReference>
<dbReference type="EMBL" id="CP043329">
    <property type="protein sequence ID" value="QEK50699.1"/>
    <property type="molecule type" value="Genomic_DNA"/>
</dbReference>
<gene>
    <name evidence="3" type="ORF">FYC62_02720</name>
</gene>
<dbReference type="KEGG" id="pej:FYC62_02720"/>
<dbReference type="RefSeq" id="WP_149073822.1">
    <property type="nucleotide sequence ID" value="NZ_CP043329.1"/>
</dbReference>
<reference evidence="3 4" key="1">
    <citation type="submission" date="2019-08" db="EMBL/GenBank/DDBJ databases">
        <title>Pedobacter sp. nov., isolated from Han river, South Korea.</title>
        <authorList>
            <person name="Lee D.-H."/>
            <person name="Kim Y.-S."/>
            <person name="Hwang E.-M."/>
            <person name="Le Tran T.C."/>
            <person name="Cha C.-J."/>
        </authorList>
    </citation>
    <scope>NUCLEOTIDE SEQUENCE [LARGE SCALE GENOMIC DNA]</scope>
    <source>
        <strain evidence="3 4">CJ43</strain>
    </source>
</reference>
<evidence type="ECO:0000259" key="2">
    <source>
        <dbReference type="PROSITE" id="PS50930"/>
    </source>
</evidence>
<evidence type="ECO:0000313" key="4">
    <source>
        <dbReference type="Proteomes" id="UP000323653"/>
    </source>
</evidence>